<dbReference type="Proteomes" id="UP000391834">
    <property type="component" value="Unassembled WGS sequence"/>
</dbReference>
<dbReference type="RefSeq" id="WP_025862733.1">
    <property type="nucleotide sequence ID" value="NZ_BLAX01000001.1"/>
</dbReference>
<keyword evidence="15" id="KW-0175">Coiled coil</keyword>
<evidence type="ECO:0000256" key="11">
    <source>
        <dbReference type="ARBA" id="ARBA00023163"/>
    </source>
</evidence>
<dbReference type="GO" id="GO:0003899">
    <property type="term" value="F:DNA-directed RNA polymerase activity"/>
    <property type="evidence" value="ECO:0007669"/>
    <property type="project" value="UniProtKB-UniRule"/>
</dbReference>
<dbReference type="FunFam" id="3.40.1360.10:FF:000002">
    <property type="entry name" value="DNA primase"/>
    <property type="match status" value="1"/>
</dbReference>
<evidence type="ECO:0000313" key="17">
    <source>
        <dbReference type="EMBL" id="GET32863.1"/>
    </source>
</evidence>
<evidence type="ECO:0000256" key="7">
    <source>
        <dbReference type="ARBA" id="ARBA00022771"/>
    </source>
</evidence>
<organism evidence="17 18">
    <name type="scientific">Prolixibacter bellariivorans</name>
    <dbReference type="NCBI Taxonomy" id="314319"/>
    <lineage>
        <taxon>Bacteria</taxon>
        <taxon>Pseudomonadati</taxon>
        <taxon>Bacteroidota</taxon>
        <taxon>Bacteroidia</taxon>
        <taxon>Marinilabiliales</taxon>
        <taxon>Prolixibacteraceae</taxon>
        <taxon>Prolixibacter</taxon>
    </lineage>
</organism>
<dbReference type="Pfam" id="PF13155">
    <property type="entry name" value="Toprim_2"/>
    <property type="match status" value="1"/>
</dbReference>
<evidence type="ECO:0000256" key="2">
    <source>
        <dbReference type="ARBA" id="ARBA00022515"/>
    </source>
</evidence>
<dbReference type="Gene3D" id="3.40.1360.10">
    <property type="match status" value="1"/>
</dbReference>
<keyword evidence="18" id="KW-1185">Reference proteome</keyword>
<sequence length="655" mass="75415">MIDQGTIQRILDSSEIVDVVGDFVTLKRRGTNFIGLCPFHNEKTPSFNVSPSKGIYKCFGCGKGGSVVNFVMEHEHLSYVEALKWLAKKYSIEVNEREETPEDIKARNDRESQMIVTSFAQKYFTSQLWDSNEGRIAALGYFRERGLRDDMVRKFELGYCPAGNDNFTQEALKAGYEMKFLEKTGLTIKREDWIRDRFSGRVMFPIHGVSGRVIAFGGRTLSQDKKIAKYLNSPESDIYHKSRVLYGIYQAKRSIIQNDKSYLVEGYTDVIAMHQSGIENVVASSGTSLTTDQIRLIRRFTNNITIIYDGDQAGIKASLRGIDLVLEEGVNVKVLPLPEGEDPDSFSRSMSSSELQQYITENETDFIKFKTQLLLEGTENDPITRARLTTDIVRSVSVIPDGIVRAEYLKECSRLMNVREEVLYEELRKLKRKRDDEMFRREQRDQVRRENIPEAPPVVEVKKEAGPVNNPCAIEEREVLRMMLKYGDQKLFEVENDEGESEVITVADYFLSELQADGIESVDPVNRKVFEECDEHFGEEGFDPLRYFVQHPDSSVSQLCSNILSEKYTESQFWKKQGSYVEEEPDILYVLVPRILQEYKLRMVRFLTNQAFDEMKDAAKSDNFERIADLQRNIQNLKQVEKELSDKLGKRTINF</sequence>
<evidence type="ECO:0000313" key="18">
    <source>
        <dbReference type="Proteomes" id="UP000391834"/>
    </source>
</evidence>
<dbReference type="Gene3D" id="3.90.980.10">
    <property type="entry name" value="DNA primase, catalytic core, N-terminal domain"/>
    <property type="match status" value="1"/>
</dbReference>
<dbReference type="InterPro" id="IPR030846">
    <property type="entry name" value="DnaG_bac"/>
</dbReference>
<feature type="domain" description="Toprim" evidence="16">
    <location>
        <begin position="259"/>
        <end position="340"/>
    </location>
</feature>
<dbReference type="InterPro" id="IPR019475">
    <property type="entry name" value="DNA_primase_DnaB-bd"/>
</dbReference>
<dbReference type="Pfam" id="PF08275">
    <property type="entry name" value="DNAG_N"/>
    <property type="match status" value="1"/>
</dbReference>
<dbReference type="OrthoDB" id="9803773at2"/>
<evidence type="ECO:0000256" key="6">
    <source>
        <dbReference type="ARBA" id="ARBA00022723"/>
    </source>
</evidence>
<dbReference type="InterPro" id="IPR006171">
    <property type="entry name" value="TOPRIM_dom"/>
</dbReference>
<dbReference type="SUPFAM" id="SSF57783">
    <property type="entry name" value="Zinc beta-ribbon"/>
    <property type="match status" value="1"/>
</dbReference>
<dbReference type="CDD" id="cd03364">
    <property type="entry name" value="TOPRIM_DnaG_primases"/>
    <property type="match status" value="1"/>
</dbReference>
<dbReference type="AlphaFoldDB" id="A0A5M4AZ40"/>
<dbReference type="PANTHER" id="PTHR30313:SF2">
    <property type="entry name" value="DNA PRIMASE"/>
    <property type="match status" value="1"/>
</dbReference>
<dbReference type="GO" id="GO:0008270">
    <property type="term" value="F:zinc ion binding"/>
    <property type="evidence" value="ECO:0007669"/>
    <property type="project" value="UniProtKB-UniRule"/>
</dbReference>
<keyword evidence="1 12" id="KW-0240">DNA-directed RNA polymerase</keyword>
<comment type="function">
    <text evidence="12 13">RNA polymerase that catalyzes the synthesis of short RNA molecules used as primers for DNA polymerase during DNA replication.</text>
</comment>
<keyword evidence="6 12" id="KW-0479">Metal-binding</keyword>
<dbReference type="InterPro" id="IPR037068">
    <property type="entry name" value="DNA_primase_core_N_sf"/>
</dbReference>
<keyword evidence="7 12" id="KW-0863">Zinc-finger</keyword>
<reference evidence="17 18" key="1">
    <citation type="submission" date="2019-10" db="EMBL/GenBank/DDBJ databases">
        <title>Prolixibacter strains distinguished by the presence of nitrate reductase genes were adept at nitrate-dependent anaerobic corrosion of metallic iron and carbon steel.</title>
        <authorList>
            <person name="Iino T."/>
            <person name="Shono N."/>
            <person name="Ito K."/>
            <person name="Nakamura R."/>
            <person name="Sueoka K."/>
            <person name="Harayama S."/>
            <person name="Ohkuma M."/>
        </authorList>
    </citation>
    <scope>NUCLEOTIDE SEQUENCE [LARGE SCALE GENOMIC DNA]</scope>
    <source>
        <strain evidence="17 18">JCM 13498</strain>
    </source>
</reference>
<dbReference type="GO" id="GO:0000428">
    <property type="term" value="C:DNA-directed RNA polymerase complex"/>
    <property type="evidence" value="ECO:0007669"/>
    <property type="project" value="UniProtKB-KW"/>
</dbReference>
<evidence type="ECO:0000259" key="16">
    <source>
        <dbReference type="PROSITE" id="PS50880"/>
    </source>
</evidence>
<comment type="subunit">
    <text evidence="12">Monomer. Interacts with DnaB.</text>
</comment>
<dbReference type="SMART" id="SM00493">
    <property type="entry name" value="TOPRIM"/>
    <property type="match status" value="1"/>
</dbReference>
<dbReference type="InterPro" id="IPR002694">
    <property type="entry name" value="Znf_CHC2"/>
</dbReference>
<dbReference type="Gene3D" id="3.90.580.10">
    <property type="entry name" value="Zinc finger, CHC2-type domain"/>
    <property type="match status" value="1"/>
</dbReference>
<dbReference type="InterPro" id="IPR050219">
    <property type="entry name" value="DnaG_primase"/>
</dbReference>
<evidence type="ECO:0000256" key="1">
    <source>
        <dbReference type="ARBA" id="ARBA00022478"/>
    </source>
</evidence>
<dbReference type="PROSITE" id="PS50880">
    <property type="entry name" value="TOPRIM"/>
    <property type="match status" value="1"/>
</dbReference>
<comment type="caution">
    <text evidence="17">The sequence shown here is derived from an EMBL/GenBank/DDBJ whole genome shotgun (WGS) entry which is preliminary data.</text>
</comment>
<evidence type="ECO:0000256" key="10">
    <source>
        <dbReference type="ARBA" id="ARBA00023125"/>
    </source>
</evidence>
<dbReference type="InterPro" id="IPR036977">
    <property type="entry name" value="DNA_primase_Znf_CHC2"/>
</dbReference>
<dbReference type="Pfam" id="PF10410">
    <property type="entry name" value="DnaB_bind"/>
    <property type="match status" value="1"/>
</dbReference>
<dbReference type="EMBL" id="BLAX01000001">
    <property type="protein sequence ID" value="GET32863.1"/>
    <property type="molecule type" value="Genomic_DNA"/>
</dbReference>
<evidence type="ECO:0000256" key="12">
    <source>
        <dbReference type="HAMAP-Rule" id="MF_00974"/>
    </source>
</evidence>
<dbReference type="GO" id="GO:0003677">
    <property type="term" value="F:DNA binding"/>
    <property type="evidence" value="ECO:0007669"/>
    <property type="project" value="UniProtKB-KW"/>
</dbReference>
<dbReference type="PANTHER" id="PTHR30313">
    <property type="entry name" value="DNA PRIMASE"/>
    <property type="match status" value="1"/>
</dbReference>
<dbReference type="InterPro" id="IPR013264">
    <property type="entry name" value="DNAG_N"/>
</dbReference>
<keyword evidence="5 12" id="KW-0235">DNA replication</keyword>
<name>A0A5M4AZ40_9BACT</name>
<keyword evidence="8 12" id="KW-0862">Zinc</keyword>
<comment type="domain">
    <text evidence="12">Contains an N-terminal zinc-binding domain, a central core domain that contains the primase activity, and a C-terminal DnaB-binding domain.</text>
</comment>
<keyword evidence="3 12" id="KW-0808">Transferase</keyword>
<dbReference type="SMART" id="SM00400">
    <property type="entry name" value="ZnF_CHCC"/>
    <property type="match status" value="1"/>
</dbReference>
<dbReference type="SUPFAM" id="SSF56731">
    <property type="entry name" value="DNA primase core"/>
    <property type="match status" value="1"/>
</dbReference>
<evidence type="ECO:0000256" key="13">
    <source>
        <dbReference type="PIRNR" id="PIRNR002811"/>
    </source>
</evidence>
<proteinExistence type="inferred from homology"/>
<dbReference type="InterPro" id="IPR006295">
    <property type="entry name" value="DNA_primase_DnaG"/>
</dbReference>
<evidence type="ECO:0000256" key="4">
    <source>
        <dbReference type="ARBA" id="ARBA00022695"/>
    </source>
</evidence>
<accession>A0A5M4AZ40</accession>
<keyword evidence="11 12" id="KW-0804">Transcription</keyword>
<protein>
    <recommendedName>
        <fullName evidence="12 13">DNA primase</fullName>
        <ecNumber evidence="12">2.7.7.101</ecNumber>
    </recommendedName>
</protein>
<comment type="cofactor">
    <cofactor evidence="12 13 14">
        <name>Zn(2+)</name>
        <dbReference type="ChEBI" id="CHEBI:29105"/>
    </cofactor>
    <text evidence="12 13 14">Binds 1 zinc ion per monomer.</text>
</comment>
<evidence type="ECO:0000256" key="14">
    <source>
        <dbReference type="PIRSR" id="PIRSR002811-1"/>
    </source>
</evidence>
<dbReference type="Pfam" id="PF01807">
    <property type="entry name" value="Zn_ribbon_DnaG"/>
    <property type="match status" value="1"/>
</dbReference>
<dbReference type="GO" id="GO:1990077">
    <property type="term" value="C:primosome complex"/>
    <property type="evidence" value="ECO:0007669"/>
    <property type="project" value="UniProtKB-KW"/>
</dbReference>
<dbReference type="EC" id="2.7.7.101" evidence="12"/>
<dbReference type="FunFam" id="3.90.580.10:FF:000001">
    <property type="entry name" value="DNA primase"/>
    <property type="match status" value="1"/>
</dbReference>
<comment type="catalytic activity">
    <reaction evidence="12">
        <text>ssDNA + n NTP = ssDNA/pppN(pN)n-1 hybrid + (n-1) diphosphate.</text>
        <dbReference type="EC" id="2.7.7.101"/>
    </reaction>
</comment>
<dbReference type="HAMAP" id="MF_00974">
    <property type="entry name" value="DNA_primase_DnaG"/>
    <property type="match status" value="1"/>
</dbReference>
<evidence type="ECO:0000256" key="9">
    <source>
        <dbReference type="ARBA" id="ARBA00022842"/>
    </source>
</evidence>
<feature type="coiled-coil region" evidence="15">
    <location>
        <begin position="620"/>
        <end position="647"/>
    </location>
</feature>
<evidence type="ECO:0000256" key="3">
    <source>
        <dbReference type="ARBA" id="ARBA00022679"/>
    </source>
</evidence>
<evidence type="ECO:0000256" key="8">
    <source>
        <dbReference type="ARBA" id="ARBA00022833"/>
    </source>
</evidence>
<evidence type="ECO:0000256" key="15">
    <source>
        <dbReference type="SAM" id="Coils"/>
    </source>
</evidence>
<keyword evidence="10 12" id="KW-0238">DNA-binding</keyword>
<dbReference type="GO" id="GO:0006269">
    <property type="term" value="P:DNA replication, synthesis of primer"/>
    <property type="evidence" value="ECO:0007669"/>
    <property type="project" value="UniProtKB-UniRule"/>
</dbReference>
<keyword evidence="9" id="KW-0460">Magnesium</keyword>
<gene>
    <name evidence="12 17" type="primary">dnaG</name>
    <name evidence="17" type="ORF">PbJCM13498_17260</name>
</gene>
<comment type="similarity">
    <text evidence="12 13">Belongs to the DnaG primase family.</text>
</comment>
<keyword evidence="2 12" id="KW-0639">Primosome</keyword>
<keyword evidence="4 12" id="KW-0548">Nucleotidyltransferase</keyword>
<dbReference type="PIRSF" id="PIRSF002811">
    <property type="entry name" value="DnaG"/>
    <property type="match status" value="1"/>
</dbReference>
<evidence type="ECO:0000256" key="5">
    <source>
        <dbReference type="ARBA" id="ARBA00022705"/>
    </source>
</evidence>
<feature type="zinc finger region" description="CHC2-type" evidence="12 14">
    <location>
        <begin position="37"/>
        <end position="61"/>
    </location>
</feature>
<dbReference type="InterPro" id="IPR034151">
    <property type="entry name" value="TOPRIM_DnaG_bac"/>
</dbReference>
<dbReference type="NCBIfam" id="TIGR01391">
    <property type="entry name" value="dnaG"/>
    <property type="match status" value="1"/>
</dbReference>
<dbReference type="GO" id="GO:0005737">
    <property type="term" value="C:cytoplasm"/>
    <property type="evidence" value="ECO:0007669"/>
    <property type="project" value="TreeGrafter"/>
</dbReference>